<keyword evidence="2" id="KW-1185">Reference proteome</keyword>
<reference evidence="1 2" key="1">
    <citation type="journal article" date="2020" name="Phytopathology">
        <title>Genome Sequence Resources of Colletotrichum truncatum, C. plurivorum, C. musicola, and C. sojae: Four Species Pathogenic to Soybean (Glycine max).</title>
        <authorList>
            <person name="Rogerio F."/>
            <person name="Boufleur T.R."/>
            <person name="Ciampi-Guillardi M."/>
            <person name="Sukno S.A."/>
            <person name="Thon M.R."/>
            <person name="Massola Junior N.S."/>
            <person name="Baroncelli R."/>
        </authorList>
    </citation>
    <scope>NUCLEOTIDE SEQUENCE [LARGE SCALE GENOMIC DNA]</scope>
    <source>
        <strain evidence="1 2">LFN0009</strain>
    </source>
</reference>
<name>A0A8H6IPX1_9PEZI</name>
<proteinExistence type="predicted"/>
<evidence type="ECO:0000313" key="2">
    <source>
        <dbReference type="Proteomes" id="UP000652219"/>
    </source>
</evidence>
<sequence>MGNTRNGSKVSGTMIVCRRCTYDSLATD</sequence>
<dbReference type="AlphaFoldDB" id="A0A8H6IPX1"/>
<protein>
    <submittedName>
        <fullName evidence="1">Uncharacterized protein</fullName>
    </submittedName>
</protein>
<dbReference type="EMBL" id="WIGN01000526">
    <property type="protein sequence ID" value="KAF6789660.1"/>
    <property type="molecule type" value="Genomic_DNA"/>
</dbReference>
<gene>
    <name evidence="1" type="ORF">CSOJ01_14745</name>
</gene>
<dbReference type="Proteomes" id="UP000652219">
    <property type="component" value="Unassembled WGS sequence"/>
</dbReference>
<comment type="caution">
    <text evidence="1">The sequence shown here is derived from an EMBL/GenBank/DDBJ whole genome shotgun (WGS) entry which is preliminary data.</text>
</comment>
<accession>A0A8H6IPX1</accession>
<evidence type="ECO:0000313" key="1">
    <source>
        <dbReference type="EMBL" id="KAF6789660.1"/>
    </source>
</evidence>
<organism evidence="1 2">
    <name type="scientific">Colletotrichum sojae</name>
    <dbReference type="NCBI Taxonomy" id="2175907"/>
    <lineage>
        <taxon>Eukaryota</taxon>
        <taxon>Fungi</taxon>
        <taxon>Dikarya</taxon>
        <taxon>Ascomycota</taxon>
        <taxon>Pezizomycotina</taxon>
        <taxon>Sordariomycetes</taxon>
        <taxon>Hypocreomycetidae</taxon>
        <taxon>Glomerellales</taxon>
        <taxon>Glomerellaceae</taxon>
        <taxon>Colletotrichum</taxon>
        <taxon>Colletotrichum orchidearum species complex</taxon>
    </lineage>
</organism>